<dbReference type="Proteomes" id="UP000503117">
    <property type="component" value="Chromosome"/>
</dbReference>
<reference evidence="1 2" key="1">
    <citation type="submission" date="2020-04" db="EMBL/GenBank/DDBJ databases">
        <title>Genome sequencing of novel species.</title>
        <authorList>
            <person name="Heo J."/>
            <person name="Kim S.-J."/>
            <person name="Kim J.-S."/>
            <person name="Hong S.-B."/>
            <person name="Kwon S.-W."/>
        </authorList>
    </citation>
    <scope>NUCLEOTIDE SEQUENCE [LARGE SCALE GENOMIC DNA]</scope>
    <source>
        <strain evidence="1 2">AF9R3</strain>
    </source>
</reference>
<protein>
    <submittedName>
        <fullName evidence="1">Uncharacterized protein</fullName>
    </submittedName>
</protein>
<dbReference type="RefSeq" id="WP_169114197.1">
    <property type="nucleotide sequence ID" value="NZ_CP051684.1"/>
</dbReference>
<evidence type="ECO:0000313" key="2">
    <source>
        <dbReference type="Proteomes" id="UP000503117"/>
    </source>
</evidence>
<name>A0ABX6MFX0_9BURK</name>
<accession>A0ABX6MFX0</accession>
<organism evidence="1 2">
    <name type="scientific">Duganella dendranthematis</name>
    <dbReference type="NCBI Taxonomy" id="2728021"/>
    <lineage>
        <taxon>Bacteria</taxon>
        <taxon>Pseudomonadati</taxon>
        <taxon>Pseudomonadota</taxon>
        <taxon>Betaproteobacteria</taxon>
        <taxon>Burkholderiales</taxon>
        <taxon>Oxalobacteraceae</taxon>
        <taxon>Telluria group</taxon>
        <taxon>Duganella</taxon>
    </lineage>
</organism>
<gene>
    <name evidence="1" type="ORF">HH213_26090</name>
</gene>
<proteinExistence type="predicted"/>
<keyword evidence="2" id="KW-1185">Reference proteome</keyword>
<dbReference type="EMBL" id="CP051684">
    <property type="protein sequence ID" value="QJD93249.1"/>
    <property type="molecule type" value="Genomic_DNA"/>
</dbReference>
<sequence length="330" mass="36796">MTNDRITSNAFSSSTQPETSAVEVGQGAQESLNYGLTKLVLNQERFVPISKCVFEKITKARDCLMQLVVIEEKFDFVVENLAALERAVLEAADLCKTAPVATVQFQINKSDINRHVANLVALGRMFIEQSLVHVDKLNALAGGMLFDLAGARTRQYDARLGYQLFEELRNYMLHRGSAVHSVEYHTGKDYDAEGAMTLRHKVSVYTSAAQLAEDRKFKKRVAAQLEAIGDRHDLIVMARDYVAGLWDAQLEYRSALANFVSDTEEAYLEGAYLYAEVNVEDELPKVVALAAVALAADGSIREKTPIVFDLIAQREYYEQKNGEVARMQLG</sequence>
<evidence type="ECO:0000313" key="1">
    <source>
        <dbReference type="EMBL" id="QJD93249.1"/>
    </source>
</evidence>